<name>A0A8X8BA06_BRACI</name>
<dbReference type="GO" id="GO:0090374">
    <property type="term" value="P:oligopeptide export from mitochondrion"/>
    <property type="evidence" value="ECO:0007669"/>
    <property type="project" value="TreeGrafter"/>
</dbReference>
<dbReference type="GO" id="GO:0015421">
    <property type="term" value="F:ABC-type oligopeptide transporter activity"/>
    <property type="evidence" value="ECO:0007669"/>
    <property type="project" value="TreeGrafter"/>
</dbReference>
<evidence type="ECO:0000256" key="2">
    <source>
        <dbReference type="ARBA" id="ARBA00022692"/>
    </source>
</evidence>
<comment type="subcellular location">
    <subcellularLocation>
        <location evidence="1">Membrane</location>
        <topology evidence="1">Multi-pass membrane protein</topology>
    </subcellularLocation>
</comment>
<keyword evidence="2" id="KW-0812">Transmembrane</keyword>
<dbReference type="PANTHER" id="PTHR43394">
    <property type="entry name" value="ATP-DEPENDENT PERMEASE MDL1, MITOCHONDRIAL"/>
    <property type="match status" value="1"/>
</dbReference>
<dbReference type="EMBL" id="JAAMPC010000002">
    <property type="protein sequence ID" value="KAG2326962.1"/>
    <property type="molecule type" value="Genomic_DNA"/>
</dbReference>
<keyword evidence="7" id="KW-1185">Reference proteome</keyword>
<proteinExistence type="predicted"/>
<evidence type="ECO:0000313" key="6">
    <source>
        <dbReference type="EMBL" id="KAG2326962.1"/>
    </source>
</evidence>
<comment type="caution">
    <text evidence="6">The sequence shown here is derived from an EMBL/GenBank/DDBJ whole genome shotgun (WGS) entry which is preliminary data.</text>
</comment>
<gene>
    <name evidence="6" type="ORF">Bca52824_009690</name>
</gene>
<evidence type="ECO:0000313" key="7">
    <source>
        <dbReference type="Proteomes" id="UP000886595"/>
    </source>
</evidence>
<dbReference type="Gene3D" id="1.20.1560.10">
    <property type="entry name" value="ABC transporter type 1, transmembrane domain"/>
    <property type="match status" value="1"/>
</dbReference>
<protein>
    <submittedName>
        <fullName evidence="6">Uncharacterized protein</fullName>
    </submittedName>
</protein>
<evidence type="ECO:0000256" key="4">
    <source>
        <dbReference type="ARBA" id="ARBA00023136"/>
    </source>
</evidence>
<keyword evidence="4" id="KW-0472">Membrane</keyword>
<dbReference type="InterPro" id="IPR039421">
    <property type="entry name" value="Type_1_exporter"/>
</dbReference>
<dbReference type="Gene3D" id="3.40.50.300">
    <property type="entry name" value="P-loop containing nucleotide triphosphate hydrolases"/>
    <property type="match status" value="1"/>
</dbReference>
<evidence type="ECO:0000256" key="3">
    <source>
        <dbReference type="ARBA" id="ARBA00022989"/>
    </source>
</evidence>
<evidence type="ECO:0000256" key="5">
    <source>
        <dbReference type="SAM" id="MobiDB-lite"/>
    </source>
</evidence>
<evidence type="ECO:0000256" key="1">
    <source>
        <dbReference type="ARBA" id="ARBA00004141"/>
    </source>
</evidence>
<dbReference type="Proteomes" id="UP000886595">
    <property type="component" value="Unassembled WGS sequence"/>
</dbReference>
<dbReference type="InterPro" id="IPR036640">
    <property type="entry name" value="ABC1_TM_sf"/>
</dbReference>
<dbReference type="GO" id="GO:0005743">
    <property type="term" value="C:mitochondrial inner membrane"/>
    <property type="evidence" value="ECO:0007669"/>
    <property type="project" value="TreeGrafter"/>
</dbReference>
<accession>A0A8X8BA06</accession>
<dbReference type="PANTHER" id="PTHR43394:SF18">
    <property type="entry name" value="ABC TRANSPORTER B FAMILY MEMBER 11-LIKE"/>
    <property type="match status" value="1"/>
</dbReference>
<dbReference type="OrthoDB" id="6500128at2759"/>
<feature type="compositionally biased region" description="Low complexity" evidence="5">
    <location>
        <begin position="71"/>
        <end position="87"/>
    </location>
</feature>
<reference evidence="6 7" key="1">
    <citation type="submission" date="2020-02" db="EMBL/GenBank/DDBJ databases">
        <authorList>
            <person name="Ma Q."/>
            <person name="Huang Y."/>
            <person name="Song X."/>
            <person name="Pei D."/>
        </authorList>
    </citation>
    <scope>NUCLEOTIDE SEQUENCE [LARGE SCALE GENOMIC DNA]</scope>
    <source>
        <strain evidence="6">Sxm20200214</strain>
        <tissue evidence="6">Leaf</tissue>
    </source>
</reference>
<feature type="region of interest" description="Disordered" evidence="5">
    <location>
        <begin position="56"/>
        <end position="87"/>
    </location>
</feature>
<organism evidence="6 7">
    <name type="scientific">Brassica carinata</name>
    <name type="common">Ethiopian mustard</name>
    <name type="synonym">Abyssinian cabbage</name>
    <dbReference type="NCBI Taxonomy" id="52824"/>
    <lineage>
        <taxon>Eukaryota</taxon>
        <taxon>Viridiplantae</taxon>
        <taxon>Streptophyta</taxon>
        <taxon>Embryophyta</taxon>
        <taxon>Tracheophyta</taxon>
        <taxon>Spermatophyta</taxon>
        <taxon>Magnoliopsida</taxon>
        <taxon>eudicotyledons</taxon>
        <taxon>Gunneridae</taxon>
        <taxon>Pentapetalae</taxon>
        <taxon>rosids</taxon>
        <taxon>malvids</taxon>
        <taxon>Brassicales</taxon>
        <taxon>Brassicaceae</taxon>
        <taxon>Brassiceae</taxon>
        <taxon>Brassica</taxon>
    </lineage>
</organism>
<dbReference type="InterPro" id="IPR027417">
    <property type="entry name" value="P-loop_NTPase"/>
</dbReference>
<sequence length="237" mass="26797">MGLRSVAVFGAANFVNTISFYHVPVVVSSIAYDDQEDDFLCIVGVLQQNGWWWGREPTRPGNEADAGGENQAQVGQGQQPQQPAHQRQVVVRRFDIAFRWIKTKASCSWRQFQTRCKDNDKATLDYAFGVFLTFTMEVIAISQPSSLSLDSSKATNAAASIFAVIDRELKIYPSDTSRRVLDIVKGDIELCHTSFKYSSRPDVQIFQDFNLFILAGERVLNLSLQHSATLRWVRKHF</sequence>
<keyword evidence="3" id="KW-1133">Transmembrane helix</keyword>
<dbReference type="AlphaFoldDB" id="A0A8X8BA06"/>
<dbReference type="GO" id="GO:0005524">
    <property type="term" value="F:ATP binding"/>
    <property type="evidence" value="ECO:0007669"/>
    <property type="project" value="InterPro"/>
</dbReference>